<dbReference type="Proteomes" id="UP000297703">
    <property type="component" value="Unassembled WGS sequence"/>
</dbReference>
<keyword evidence="18" id="KW-1185">Reference proteome</keyword>
<dbReference type="PANTHER" id="PTHR23504:SF31">
    <property type="entry name" value="MAJOR FACILITATOR SUPERFAMILY DOMAIN-CONTAINING PROTEIN 10"/>
    <property type="match status" value="1"/>
</dbReference>
<feature type="transmembrane region" description="Helical" evidence="15">
    <location>
        <begin position="297"/>
        <end position="316"/>
    </location>
</feature>
<comment type="similarity">
    <text evidence="3">Belongs to the major facilitator superfamily.</text>
</comment>
<evidence type="ECO:0000256" key="10">
    <source>
        <dbReference type="ARBA" id="ARBA00023242"/>
    </source>
</evidence>
<feature type="transmembrane region" description="Helical" evidence="15">
    <location>
        <begin position="493"/>
        <end position="514"/>
    </location>
</feature>
<evidence type="ECO:0000256" key="6">
    <source>
        <dbReference type="ARBA" id="ARBA00022692"/>
    </source>
</evidence>
<keyword evidence="8 15" id="KW-1133">Transmembrane helix</keyword>
<evidence type="ECO:0000256" key="9">
    <source>
        <dbReference type="ARBA" id="ARBA00023136"/>
    </source>
</evidence>
<evidence type="ECO:0000256" key="3">
    <source>
        <dbReference type="ARBA" id="ARBA00008335"/>
    </source>
</evidence>
<dbReference type="PROSITE" id="PS00216">
    <property type="entry name" value="SUGAR_TRANSPORT_1"/>
    <property type="match status" value="1"/>
</dbReference>
<evidence type="ECO:0000256" key="11">
    <source>
        <dbReference type="ARBA" id="ARBA00058620"/>
    </source>
</evidence>
<evidence type="ECO:0000256" key="4">
    <source>
        <dbReference type="ARBA" id="ARBA00022448"/>
    </source>
</evidence>
<feature type="compositionally biased region" description="Low complexity" evidence="14">
    <location>
        <begin position="1"/>
        <end position="16"/>
    </location>
</feature>
<organism evidence="17 18">
    <name type="scientific">Platysternon megacephalum</name>
    <name type="common">big-headed turtle</name>
    <dbReference type="NCBI Taxonomy" id="55544"/>
    <lineage>
        <taxon>Eukaryota</taxon>
        <taxon>Metazoa</taxon>
        <taxon>Chordata</taxon>
        <taxon>Craniata</taxon>
        <taxon>Vertebrata</taxon>
        <taxon>Euteleostomi</taxon>
        <taxon>Archelosauria</taxon>
        <taxon>Testudinata</taxon>
        <taxon>Testudines</taxon>
        <taxon>Cryptodira</taxon>
        <taxon>Durocryptodira</taxon>
        <taxon>Testudinoidea</taxon>
        <taxon>Platysternidae</taxon>
        <taxon>Platysternon</taxon>
    </lineage>
</organism>
<dbReference type="Gene3D" id="1.20.1250.20">
    <property type="entry name" value="MFS general substrate transporter like domains"/>
    <property type="match status" value="1"/>
</dbReference>
<dbReference type="GO" id="GO:0022857">
    <property type="term" value="F:transmembrane transporter activity"/>
    <property type="evidence" value="ECO:0007669"/>
    <property type="project" value="InterPro"/>
</dbReference>
<keyword evidence="7" id="KW-0053">Apoptosis</keyword>
<feature type="transmembrane region" description="Helical" evidence="15">
    <location>
        <begin position="520"/>
        <end position="539"/>
    </location>
</feature>
<feature type="transmembrane region" description="Helical" evidence="15">
    <location>
        <begin position="109"/>
        <end position="131"/>
    </location>
</feature>
<feature type="transmembrane region" description="Helical" evidence="15">
    <location>
        <begin position="462"/>
        <end position="481"/>
    </location>
</feature>
<evidence type="ECO:0000256" key="1">
    <source>
        <dbReference type="ARBA" id="ARBA00004473"/>
    </source>
</evidence>
<dbReference type="PROSITE" id="PS50850">
    <property type="entry name" value="MFS"/>
    <property type="match status" value="1"/>
</dbReference>
<evidence type="ECO:0000256" key="2">
    <source>
        <dbReference type="ARBA" id="ARBA00004651"/>
    </source>
</evidence>
<feature type="transmembrane region" description="Helical" evidence="15">
    <location>
        <begin position="403"/>
        <end position="420"/>
    </location>
</feature>
<keyword evidence="6 15" id="KW-0812">Transmembrane</keyword>
<keyword evidence="4" id="KW-0813">Transport</keyword>
<comment type="caution">
    <text evidence="17">The sequence shown here is derived from an EMBL/GenBank/DDBJ whole genome shotgun (WGS) entry which is preliminary data.</text>
</comment>
<dbReference type="InterPro" id="IPR036259">
    <property type="entry name" value="MFS_trans_sf"/>
</dbReference>
<evidence type="ECO:0000313" key="17">
    <source>
        <dbReference type="EMBL" id="TFK10025.1"/>
    </source>
</evidence>
<evidence type="ECO:0000256" key="15">
    <source>
        <dbReference type="SAM" id="Phobius"/>
    </source>
</evidence>
<dbReference type="FunFam" id="1.20.1250.20:FF:000181">
    <property type="entry name" value="Major facilitator superfamily domain-containing protein 10"/>
    <property type="match status" value="1"/>
</dbReference>
<feature type="transmembrane region" description="Helical" evidence="15">
    <location>
        <begin position="171"/>
        <end position="192"/>
    </location>
</feature>
<reference evidence="17 18" key="1">
    <citation type="submission" date="2019-04" db="EMBL/GenBank/DDBJ databases">
        <title>Draft genome of the big-headed turtle Platysternon megacephalum.</title>
        <authorList>
            <person name="Gong S."/>
        </authorList>
    </citation>
    <scope>NUCLEOTIDE SEQUENCE [LARGE SCALE GENOMIC DNA]</scope>
    <source>
        <strain evidence="17">DO16091913</strain>
        <tissue evidence="17">Muscle</tissue>
    </source>
</reference>
<gene>
    <name evidence="17" type="ORF">DR999_PMT06893</name>
</gene>
<name>A0A4D9ELW2_9SAUR</name>
<evidence type="ECO:0000256" key="12">
    <source>
        <dbReference type="ARBA" id="ARBA00074276"/>
    </source>
</evidence>
<evidence type="ECO:0000256" key="7">
    <source>
        <dbReference type="ARBA" id="ARBA00022703"/>
    </source>
</evidence>
<keyword evidence="10" id="KW-0539">Nucleus</keyword>
<feature type="region of interest" description="Disordered" evidence="14">
    <location>
        <begin position="1"/>
        <end position="31"/>
    </location>
</feature>
<dbReference type="InterPro" id="IPR011701">
    <property type="entry name" value="MFS"/>
</dbReference>
<evidence type="ECO:0000313" key="18">
    <source>
        <dbReference type="Proteomes" id="UP000297703"/>
    </source>
</evidence>
<comment type="function">
    <text evidence="11">Probable organic anion transporter which may serve as a transporter for some non-steroidal anti-inflammatory drugs (NSAIDs) as well as other organic anions across the luminal membranes of renal proximal tubules at the final excretion step into the urine.</text>
</comment>
<dbReference type="AlphaFoldDB" id="A0A4D9ELW2"/>
<feature type="transmembrane region" description="Helical" evidence="15">
    <location>
        <begin position="365"/>
        <end position="383"/>
    </location>
</feature>
<protein>
    <recommendedName>
        <fullName evidence="12">Major facilitator superfamily domain-containing protein 10</fullName>
    </recommendedName>
    <alternativeName>
        <fullName evidence="13">Tetracycline transporter-like protein</fullName>
    </alternativeName>
</protein>
<keyword evidence="9 15" id="KW-0472">Membrane</keyword>
<evidence type="ECO:0000256" key="5">
    <source>
        <dbReference type="ARBA" id="ARBA00022475"/>
    </source>
</evidence>
<dbReference type="Pfam" id="PF07690">
    <property type="entry name" value="MFS_1"/>
    <property type="match status" value="1"/>
</dbReference>
<keyword evidence="5" id="KW-1003">Cell membrane</keyword>
<sequence>MFSSPLAGLSPAAAAAARKRKRRGPVARSSAVGKQRWSWSLCTGQLAAPPPFPCQHRAGEERAGAGRGELRVQMDADRSATPDNMAMRMGESSCPTKGKSKAEDGSGRVITIVFLALLIDLLGFTLILPLLPSILEYYSKNDDGFYLSLQHGVDWFAAVFGVPLERKYNTVLFGGLIGSIFSILQFFSSPLTGAASDCLGRRPIMLLTVVGLIASYALWAISRSFGIFLLSRVLGGISKGNVSLSTAIIADLHSPKARSKGMAMIGVAFSLGFTMGPMIGAYLAMETGKGEVFYLRSALLALMFAVADLIFIFFLLPETLPKEKRVSSMMCGFQAGSDLLSPLALFQFSAVTRGKDSPSRENLQNLKVLGLVYFLYLFLFSGLEYTLSFLTHQRFQFSSMQQGKMFFFIGMTMAVIQGGYTRRIRPGCEIKAVKRAIMLLIPAFLLIGWAGNVTMLSAGLLLYSFAAAIVVPCLSAVVSGYGSASQKGTVMGILRSLGALARALGPILSAAVYWLAGAEVCFTVCAVLFLLPLILLGYIKQQTKEE</sequence>
<evidence type="ECO:0000256" key="8">
    <source>
        <dbReference type="ARBA" id="ARBA00022989"/>
    </source>
</evidence>
<comment type="subcellular location">
    <subcellularLocation>
        <location evidence="2">Cell membrane</location>
        <topology evidence="2">Multi-pass membrane protein</topology>
    </subcellularLocation>
    <subcellularLocation>
        <location evidence="1">Nucleus inner membrane</location>
        <topology evidence="1">Multi-pass membrane protein</topology>
    </subcellularLocation>
</comment>
<proteinExistence type="inferred from homology"/>
<feature type="transmembrane region" description="Helical" evidence="15">
    <location>
        <begin position="432"/>
        <end position="450"/>
    </location>
</feature>
<accession>A0A4D9ELW2</accession>
<dbReference type="SUPFAM" id="SSF103473">
    <property type="entry name" value="MFS general substrate transporter"/>
    <property type="match status" value="1"/>
</dbReference>
<dbReference type="CDD" id="cd17389">
    <property type="entry name" value="MFS_MFSD10"/>
    <property type="match status" value="1"/>
</dbReference>
<dbReference type="InterPro" id="IPR020846">
    <property type="entry name" value="MFS_dom"/>
</dbReference>
<evidence type="ECO:0000256" key="13">
    <source>
        <dbReference type="ARBA" id="ARBA00082130"/>
    </source>
</evidence>
<dbReference type="InterPro" id="IPR005829">
    <property type="entry name" value="Sugar_transporter_CS"/>
</dbReference>
<feature type="transmembrane region" description="Helical" evidence="15">
    <location>
        <begin position="262"/>
        <end position="285"/>
    </location>
</feature>
<dbReference type="EMBL" id="QXTE01000046">
    <property type="protein sequence ID" value="TFK10025.1"/>
    <property type="molecule type" value="Genomic_DNA"/>
</dbReference>
<feature type="transmembrane region" description="Helical" evidence="15">
    <location>
        <begin position="204"/>
        <end position="221"/>
    </location>
</feature>
<dbReference type="GO" id="GO:0005637">
    <property type="term" value="C:nuclear inner membrane"/>
    <property type="evidence" value="ECO:0007669"/>
    <property type="project" value="UniProtKB-SubCell"/>
</dbReference>
<evidence type="ECO:0000259" key="16">
    <source>
        <dbReference type="PROSITE" id="PS50850"/>
    </source>
</evidence>
<feature type="domain" description="Major facilitator superfamily (MFS) profile" evidence="16">
    <location>
        <begin position="109"/>
        <end position="544"/>
    </location>
</feature>
<dbReference type="STRING" id="55544.A0A4D9ELW2"/>
<dbReference type="OrthoDB" id="196650at2759"/>
<dbReference type="PANTHER" id="PTHR23504">
    <property type="entry name" value="MAJOR FACILITATOR SUPERFAMILY DOMAIN-CONTAINING PROTEIN 10"/>
    <property type="match status" value="1"/>
</dbReference>
<dbReference type="GO" id="GO:0031526">
    <property type="term" value="C:brush border membrane"/>
    <property type="evidence" value="ECO:0007669"/>
    <property type="project" value="TreeGrafter"/>
</dbReference>
<dbReference type="GO" id="GO:0006915">
    <property type="term" value="P:apoptotic process"/>
    <property type="evidence" value="ECO:0007669"/>
    <property type="project" value="UniProtKB-KW"/>
</dbReference>
<reference evidence="17 18" key="2">
    <citation type="submission" date="2019-04" db="EMBL/GenBank/DDBJ databases">
        <title>The genome sequence of big-headed turtle.</title>
        <authorList>
            <person name="Gong S."/>
        </authorList>
    </citation>
    <scope>NUCLEOTIDE SEQUENCE [LARGE SCALE GENOMIC DNA]</scope>
    <source>
        <strain evidence="17">DO16091913</strain>
        <tissue evidence="17">Muscle</tissue>
    </source>
</reference>
<evidence type="ECO:0000256" key="14">
    <source>
        <dbReference type="SAM" id="MobiDB-lite"/>
    </source>
</evidence>